<dbReference type="OrthoDB" id="2649544at2"/>
<evidence type="ECO:0000256" key="2">
    <source>
        <dbReference type="SAM" id="MobiDB-lite"/>
    </source>
</evidence>
<dbReference type="Gene3D" id="3.40.190.10">
    <property type="entry name" value="Periplasmic binding protein-like II"/>
    <property type="match status" value="2"/>
</dbReference>
<dbReference type="PANTHER" id="PTHR43649">
    <property type="entry name" value="ARABINOSE-BINDING PROTEIN-RELATED"/>
    <property type="match status" value="1"/>
</dbReference>
<keyword evidence="1 3" id="KW-0732">Signal</keyword>
<dbReference type="EMBL" id="QJVJ01000002">
    <property type="protein sequence ID" value="PYI56628.1"/>
    <property type="molecule type" value="Genomic_DNA"/>
</dbReference>
<keyword evidence="5" id="KW-1185">Reference proteome</keyword>
<evidence type="ECO:0000313" key="5">
    <source>
        <dbReference type="Proteomes" id="UP000247476"/>
    </source>
</evidence>
<dbReference type="PROSITE" id="PS51257">
    <property type="entry name" value="PROKAR_LIPOPROTEIN"/>
    <property type="match status" value="1"/>
</dbReference>
<sequence>MKKVFTNKWAMLTAASLLLAAVASGCGAGGKAETGDGGGGKAGSAGASDATAPKADKKYKVSWVTGQSTPVEPGAKMIKYWNEKLNVELDVWNIESKSYAEMMNLKFASGEIPDRMVVRGFASLQKYVDQDILAEIPLEMLKKYAPNVYAKTEKEFPNAFNYAKVEGKIYGIPQLVFYDRFRAPVVWRGDWLKNVGIAKTPETLDEFEQALYKIANEDPDKNGKKDTYGLSKSSIDVIYGAYGYNPTMWTKKGDALVYGAVQPEMKDALKLLNKWYKDGVVDPEFITGENTGGYALLSHAFINGRIGVSSLGRYYHWKPILFEGDGNSHNYLEVKKLNPQAADALVHGLPPKGPTGKMGAPQGSMLSGNFISFGKPLEKEPDKLAKVLQMIDTISASSYENYVTAMLGMKGEDWDYNAQNVPTFKKAITSQDLEKMGANNVIESLELPEFSAQRNAPNAKWAADAGYDKGGIRNELLTALPSQAKFQAELQKLQDQAYISIITGDKPLEYFDEFVKKWKSGGGEQMEKEANEWYSKLGK</sequence>
<organism evidence="4 5">
    <name type="scientific">Paenibacillus flagellatus</name>
    <dbReference type="NCBI Taxonomy" id="2211139"/>
    <lineage>
        <taxon>Bacteria</taxon>
        <taxon>Bacillati</taxon>
        <taxon>Bacillota</taxon>
        <taxon>Bacilli</taxon>
        <taxon>Bacillales</taxon>
        <taxon>Paenibacillaceae</taxon>
        <taxon>Paenibacillus</taxon>
    </lineage>
</organism>
<comment type="caution">
    <text evidence="4">The sequence shown here is derived from an EMBL/GenBank/DDBJ whole genome shotgun (WGS) entry which is preliminary data.</text>
</comment>
<proteinExistence type="predicted"/>
<reference evidence="4 5" key="1">
    <citation type="submission" date="2018-05" db="EMBL/GenBank/DDBJ databases">
        <title>Paenibacillus flagellatus sp. nov., isolated from selenium mineral soil.</title>
        <authorList>
            <person name="Dai X."/>
        </authorList>
    </citation>
    <scope>NUCLEOTIDE SEQUENCE [LARGE SCALE GENOMIC DNA]</scope>
    <source>
        <strain evidence="4 5">DXL2</strain>
    </source>
</reference>
<feature type="signal peptide" evidence="3">
    <location>
        <begin position="1"/>
        <end position="28"/>
    </location>
</feature>
<protein>
    <submittedName>
        <fullName evidence="4">ABC transporter substrate-binding protein</fullName>
    </submittedName>
</protein>
<dbReference type="RefSeq" id="WP_110839157.1">
    <property type="nucleotide sequence ID" value="NZ_QJVJ01000002.1"/>
</dbReference>
<dbReference type="SUPFAM" id="SSF53850">
    <property type="entry name" value="Periplasmic binding protein-like II"/>
    <property type="match status" value="1"/>
</dbReference>
<gene>
    <name evidence="4" type="ORF">DLM86_06580</name>
</gene>
<name>A0A2V5KAV8_9BACL</name>
<evidence type="ECO:0000256" key="1">
    <source>
        <dbReference type="ARBA" id="ARBA00022729"/>
    </source>
</evidence>
<evidence type="ECO:0000313" key="4">
    <source>
        <dbReference type="EMBL" id="PYI56628.1"/>
    </source>
</evidence>
<accession>A0A2V5KAV8</accession>
<dbReference type="Proteomes" id="UP000247476">
    <property type="component" value="Unassembled WGS sequence"/>
</dbReference>
<feature type="region of interest" description="Disordered" evidence="2">
    <location>
        <begin position="30"/>
        <end position="51"/>
    </location>
</feature>
<feature type="chain" id="PRO_5038655101" evidence="3">
    <location>
        <begin position="29"/>
        <end position="539"/>
    </location>
</feature>
<dbReference type="AlphaFoldDB" id="A0A2V5KAV8"/>
<feature type="compositionally biased region" description="Gly residues" evidence="2">
    <location>
        <begin position="30"/>
        <end position="43"/>
    </location>
</feature>
<dbReference type="InterPro" id="IPR050490">
    <property type="entry name" value="Bact_solute-bd_prot1"/>
</dbReference>
<evidence type="ECO:0000256" key="3">
    <source>
        <dbReference type="SAM" id="SignalP"/>
    </source>
</evidence>
<dbReference type="PANTHER" id="PTHR43649:SF33">
    <property type="entry name" value="POLYGALACTURONAN_RHAMNOGALACTURONAN-BINDING PROTEIN YTCQ"/>
    <property type="match status" value="1"/>
</dbReference>